<evidence type="ECO:0000256" key="1">
    <source>
        <dbReference type="ARBA" id="ARBA00004771"/>
    </source>
</evidence>
<evidence type="ECO:0000256" key="8">
    <source>
        <dbReference type="ARBA" id="ARBA00023098"/>
    </source>
</evidence>
<evidence type="ECO:0000313" key="14">
    <source>
        <dbReference type="Proteomes" id="UP001239626"/>
    </source>
</evidence>
<dbReference type="Gene3D" id="3.30.559.10">
    <property type="entry name" value="Chloramphenicol acetyltransferase-like domain"/>
    <property type="match status" value="1"/>
</dbReference>
<dbReference type="EC" id="2.3.1.20" evidence="4"/>
<evidence type="ECO:0000256" key="4">
    <source>
        <dbReference type="ARBA" id="ARBA00013244"/>
    </source>
</evidence>
<name>A0ABU0EIF5_9CELL</name>
<evidence type="ECO:0000256" key="7">
    <source>
        <dbReference type="ARBA" id="ARBA00022798"/>
    </source>
</evidence>
<dbReference type="Pfam" id="PF03007">
    <property type="entry name" value="WS_DGAT_cat"/>
    <property type="match status" value="1"/>
</dbReference>
<keyword evidence="14" id="KW-1185">Reference proteome</keyword>
<organism evidence="13 14">
    <name type="scientific">Cellulomonas humilata</name>
    <dbReference type="NCBI Taxonomy" id="144055"/>
    <lineage>
        <taxon>Bacteria</taxon>
        <taxon>Bacillati</taxon>
        <taxon>Actinomycetota</taxon>
        <taxon>Actinomycetes</taxon>
        <taxon>Micrococcales</taxon>
        <taxon>Cellulomonadaceae</taxon>
        <taxon>Cellulomonas</taxon>
    </lineage>
</organism>
<feature type="domain" description="O-acyltransferase WSD1-like N-terminal" evidence="11">
    <location>
        <begin position="54"/>
        <end position="271"/>
    </location>
</feature>
<comment type="similarity">
    <text evidence="3">Belongs to the long-chain O-acyltransferase family.</text>
</comment>
<keyword evidence="5" id="KW-0444">Lipid biosynthesis</keyword>
<evidence type="ECO:0000256" key="3">
    <source>
        <dbReference type="ARBA" id="ARBA00009587"/>
    </source>
</evidence>
<dbReference type="Pfam" id="PF06974">
    <property type="entry name" value="WS_DGAT_C"/>
    <property type="match status" value="1"/>
</dbReference>
<evidence type="ECO:0000259" key="11">
    <source>
        <dbReference type="Pfam" id="PF03007"/>
    </source>
</evidence>
<protein>
    <recommendedName>
        <fullName evidence="4">diacylglycerol O-acyltransferase</fullName>
        <ecNumber evidence="4">2.3.1.20</ecNumber>
    </recommendedName>
</protein>
<keyword evidence="7" id="KW-0319">Glycerol metabolism</keyword>
<reference evidence="13 14" key="1">
    <citation type="submission" date="2023-07" db="EMBL/GenBank/DDBJ databases">
        <title>Sorghum-associated microbial communities from plants grown in Nebraska, USA.</title>
        <authorList>
            <person name="Schachtman D."/>
        </authorList>
    </citation>
    <scope>NUCLEOTIDE SEQUENCE [LARGE SCALE GENOMIC DNA]</scope>
    <source>
        <strain evidence="13 14">BE332</strain>
    </source>
</reference>
<dbReference type="InterPro" id="IPR045034">
    <property type="entry name" value="O-acyltransferase_WSD1-like"/>
</dbReference>
<dbReference type="InterPro" id="IPR023213">
    <property type="entry name" value="CAT-like_dom_sf"/>
</dbReference>
<comment type="pathway">
    <text evidence="2">Lipid metabolism.</text>
</comment>
<accession>A0ABU0EIF5</accession>
<keyword evidence="9 13" id="KW-0012">Acyltransferase</keyword>
<evidence type="ECO:0000256" key="2">
    <source>
        <dbReference type="ARBA" id="ARBA00005189"/>
    </source>
</evidence>
<comment type="catalytic activity">
    <reaction evidence="10">
        <text>an acyl-CoA + a 1,2-diacyl-sn-glycerol = a triacyl-sn-glycerol + CoA</text>
        <dbReference type="Rhea" id="RHEA:10868"/>
        <dbReference type="ChEBI" id="CHEBI:17815"/>
        <dbReference type="ChEBI" id="CHEBI:57287"/>
        <dbReference type="ChEBI" id="CHEBI:58342"/>
        <dbReference type="ChEBI" id="CHEBI:64615"/>
        <dbReference type="EC" id="2.3.1.20"/>
    </reaction>
</comment>
<gene>
    <name evidence="13" type="ORF">J2X26_002944</name>
</gene>
<evidence type="ECO:0000313" key="13">
    <source>
        <dbReference type="EMBL" id="MDQ0374617.1"/>
    </source>
</evidence>
<feature type="domain" description="O-acyltransferase WSD1 C-terminal" evidence="12">
    <location>
        <begin position="312"/>
        <end position="452"/>
    </location>
</feature>
<keyword evidence="6" id="KW-0808">Transferase</keyword>
<comment type="caution">
    <text evidence="13">The sequence shown here is derived from an EMBL/GenBank/DDBJ whole genome shotgun (WGS) entry which is preliminary data.</text>
</comment>
<dbReference type="InterPro" id="IPR009721">
    <property type="entry name" value="O-acyltransferase_WSD1_C"/>
</dbReference>
<dbReference type="PANTHER" id="PTHR31650">
    <property type="entry name" value="O-ACYLTRANSFERASE (WSD1-LIKE) FAMILY PROTEIN"/>
    <property type="match status" value="1"/>
</dbReference>
<dbReference type="RefSeq" id="WP_307493404.1">
    <property type="nucleotide sequence ID" value="NZ_JAUSVB010000004.1"/>
</dbReference>
<dbReference type="PANTHER" id="PTHR31650:SF1">
    <property type="entry name" value="WAX ESTER SYNTHASE_DIACYLGLYCEROL ACYLTRANSFERASE 4-RELATED"/>
    <property type="match status" value="1"/>
</dbReference>
<evidence type="ECO:0000256" key="5">
    <source>
        <dbReference type="ARBA" id="ARBA00022516"/>
    </source>
</evidence>
<comment type="pathway">
    <text evidence="1">Glycerolipid metabolism; triacylglycerol biosynthesis.</text>
</comment>
<evidence type="ECO:0000256" key="6">
    <source>
        <dbReference type="ARBA" id="ARBA00022679"/>
    </source>
</evidence>
<evidence type="ECO:0000259" key="12">
    <source>
        <dbReference type="Pfam" id="PF06974"/>
    </source>
</evidence>
<dbReference type="InterPro" id="IPR004255">
    <property type="entry name" value="O-acyltransferase_WSD1_N"/>
</dbReference>
<keyword evidence="8" id="KW-0443">Lipid metabolism</keyword>
<proteinExistence type="inferred from homology"/>
<dbReference type="EMBL" id="JAUSVB010000004">
    <property type="protein sequence ID" value="MDQ0374617.1"/>
    <property type="molecule type" value="Genomic_DNA"/>
</dbReference>
<sequence>MVGTRTTSPAGGLSHRAWGRRSVDRIDHSDLAELVSDVGPAPLNVGVVVLLGAGATSDELVLALVDRLGRVPRLRQRLVTPPVVLGRPYWVDDDTFDPQAHLRHQVCAAGDTAAVLDVAATALTEPLPRTRPLWRVHVVSTPDGRPAALVLVAHHAVTDGVAGLWVLQRLLDGAGPADLPPADVLLPPRAPDLLLENGAALRRRIAGLPRALARLWQGGLELGPGPWFGTGAPRTSLNRPTGPRRRIAAVDVALAPLLAAAHRQGCSFNDLLLVATTSAMAQVLAARGEHPDRLVASVPVSGHPAALVDEPGNSVGAMLIPVPLTGATRDRVAAVARSTRARKVAARGSSSSLMVPAFRIAGRAGAFHWVTDRQRLLNTFVSNVRGPTGPLAVAGTPVLELVPIAATAGNVGVAFAALSAAGRLVVSVITDPDVAPETDELASRVGAELTAMADLAGA</sequence>
<dbReference type="GO" id="GO:0016746">
    <property type="term" value="F:acyltransferase activity"/>
    <property type="evidence" value="ECO:0007669"/>
    <property type="project" value="UniProtKB-KW"/>
</dbReference>
<dbReference type="SUPFAM" id="SSF52777">
    <property type="entry name" value="CoA-dependent acyltransferases"/>
    <property type="match status" value="2"/>
</dbReference>
<evidence type="ECO:0000256" key="9">
    <source>
        <dbReference type="ARBA" id="ARBA00023315"/>
    </source>
</evidence>
<evidence type="ECO:0000256" key="10">
    <source>
        <dbReference type="ARBA" id="ARBA00048109"/>
    </source>
</evidence>
<dbReference type="Proteomes" id="UP001239626">
    <property type="component" value="Unassembled WGS sequence"/>
</dbReference>